<feature type="transmembrane region" description="Helical" evidence="7">
    <location>
        <begin position="303"/>
        <end position="322"/>
    </location>
</feature>
<name>A0A0N1P286_9EURO</name>
<evidence type="ECO:0000256" key="5">
    <source>
        <dbReference type="ARBA" id="ARBA00023136"/>
    </source>
</evidence>
<evidence type="ECO:0000256" key="6">
    <source>
        <dbReference type="SAM" id="MobiDB-lite"/>
    </source>
</evidence>
<keyword evidence="9" id="KW-0762">Sugar transport</keyword>
<comment type="similarity">
    <text evidence="2">Belongs to the major facilitator superfamily. Sugar transporter (TC 2.A.1.1) family.</text>
</comment>
<feature type="transmembrane region" description="Helical" evidence="7">
    <location>
        <begin position="275"/>
        <end position="296"/>
    </location>
</feature>
<dbReference type="PROSITE" id="PS00217">
    <property type="entry name" value="SUGAR_TRANSPORT_2"/>
    <property type="match status" value="1"/>
</dbReference>
<feature type="transmembrane region" description="Helical" evidence="7">
    <location>
        <begin position="148"/>
        <end position="169"/>
    </location>
</feature>
<evidence type="ECO:0000313" key="9">
    <source>
        <dbReference type="EMBL" id="KPI42025.1"/>
    </source>
</evidence>
<comment type="caution">
    <text evidence="9">The sequence shown here is derived from an EMBL/GenBank/DDBJ whole genome shotgun (WGS) entry which is preliminary data.</text>
</comment>
<reference evidence="9 10" key="1">
    <citation type="submission" date="2015-06" db="EMBL/GenBank/DDBJ databases">
        <title>Draft genome of the ant-associated black yeast Phialophora attae CBS 131958.</title>
        <authorList>
            <person name="Moreno L.F."/>
            <person name="Stielow B.J."/>
            <person name="de Hoog S."/>
            <person name="Vicente V.A."/>
            <person name="Weiss V.A."/>
            <person name="de Vries M."/>
            <person name="Cruz L.M."/>
            <person name="Souza E.M."/>
        </authorList>
    </citation>
    <scope>NUCLEOTIDE SEQUENCE [LARGE SCALE GENOMIC DNA]</scope>
    <source>
        <strain evidence="9 10">CBS 131958</strain>
    </source>
</reference>
<feature type="transmembrane region" description="Helical" evidence="7">
    <location>
        <begin position="334"/>
        <end position="360"/>
    </location>
</feature>
<evidence type="ECO:0000313" key="10">
    <source>
        <dbReference type="Proteomes" id="UP000038010"/>
    </source>
</evidence>
<keyword evidence="4 7" id="KW-1133">Transmembrane helix</keyword>
<dbReference type="GeneID" id="28737377"/>
<feature type="compositionally biased region" description="Basic and acidic residues" evidence="6">
    <location>
        <begin position="472"/>
        <end position="482"/>
    </location>
</feature>
<gene>
    <name evidence="9" type="ORF">AB675_5295</name>
</gene>
<keyword evidence="3 7" id="KW-0812">Transmembrane</keyword>
<feature type="transmembrane region" description="Helical" evidence="7">
    <location>
        <begin position="50"/>
        <end position="73"/>
    </location>
</feature>
<dbReference type="RefSeq" id="XP_018001988.1">
    <property type="nucleotide sequence ID" value="XM_018145497.1"/>
</dbReference>
<dbReference type="EMBL" id="LFJN01000008">
    <property type="protein sequence ID" value="KPI42025.1"/>
    <property type="molecule type" value="Genomic_DNA"/>
</dbReference>
<evidence type="ECO:0000256" key="1">
    <source>
        <dbReference type="ARBA" id="ARBA00004141"/>
    </source>
</evidence>
<feature type="transmembrane region" description="Helical" evidence="7">
    <location>
        <begin position="85"/>
        <end position="104"/>
    </location>
</feature>
<proteinExistence type="inferred from homology"/>
<feature type="transmembrane region" description="Helical" evidence="7">
    <location>
        <begin position="372"/>
        <end position="391"/>
    </location>
</feature>
<organism evidence="9 10">
    <name type="scientific">Cyphellophora attinorum</name>
    <dbReference type="NCBI Taxonomy" id="1664694"/>
    <lineage>
        <taxon>Eukaryota</taxon>
        <taxon>Fungi</taxon>
        <taxon>Dikarya</taxon>
        <taxon>Ascomycota</taxon>
        <taxon>Pezizomycotina</taxon>
        <taxon>Eurotiomycetes</taxon>
        <taxon>Chaetothyriomycetidae</taxon>
        <taxon>Chaetothyriales</taxon>
        <taxon>Cyphellophoraceae</taxon>
        <taxon>Cyphellophora</taxon>
    </lineage>
</organism>
<dbReference type="InterPro" id="IPR005828">
    <property type="entry name" value="MFS_sugar_transport-like"/>
</dbReference>
<keyword evidence="10" id="KW-1185">Reference proteome</keyword>
<keyword evidence="9" id="KW-0813">Transport</keyword>
<sequence>MAKLTTYNIAICITVCTGGFSYGMAAGSLPTSLGQPGFYSYYGLDPTTSHTANIISALSALFFFGCAVGSLAQSWFADWLGRRKTIGIAGVGVGMLLALVPLYLTEVAPPRTRGFLTGLTTLSFGMGYVICSWASLGCYHFKNQTLAWRLPLALGVIGPILVLTGVWFIPESPRFLIWKGQREQAWMILKRLHHDPRVASEADAEAEFTQIVRQVEADKEDEPTFYKMFTKPTWRRRAILVIFLLFAGQATGVYGIANFLPLILGSLGMTGDMPLILNASQVTTGTVSVLASIILVDKVGRRKLFLIGFAAIAGVLLSEALLQWKYLGTDDKPGNAACVFFIFLFIVIFQCVDAPALVWASEIFPTNLRAKGVSLAVFTFFAGAITFSTPAPLAFQNIKWRMFLIYAALMVIAEVITYMYIPETKGLPMEEIGALFGDEVVVHLTADGQGIVEDKQVTDHIEDNGFVQTDEKQVHHEERAGGESRNWAPIV</sequence>
<evidence type="ECO:0000256" key="4">
    <source>
        <dbReference type="ARBA" id="ARBA00022989"/>
    </source>
</evidence>
<dbReference type="OrthoDB" id="6612291at2759"/>
<feature type="transmembrane region" description="Helical" evidence="7">
    <location>
        <begin position="238"/>
        <end position="263"/>
    </location>
</feature>
<dbReference type="GO" id="GO:0005351">
    <property type="term" value="F:carbohydrate:proton symporter activity"/>
    <property type="evidence" value="ECO:0007669"/>
    <property type="project" value="TreeGrafter"/>
</dbReference>
<feature type="region of interest" description="Disordered" evidence="6">
    <location>
        <begin position="472"/>
        <end position="491"/>
    </location>
</feature>
<evidence type="ECO:0000256" key="2">
    <source>
        <dbReference type="ARBA" id="ARBA00010992"/>
    </source>
</evidence>
<dbReference type="SUPFAM" id="SSF103473">
    <property type="entry name" value="MFS general substrate transporter"/>
    <property type="match status" value="1"/>
</dbReference>
<dbReference type="InterPro" id="IPR050360">
    <property type="entry name" value="MFS_Sugar_Transporters"/>
</dbReference>
<dbReference type="AlphaFoldDB" id="A0A0N1P286"/>
<feature type="transmembrane region" description="Helical" evidence="7">
    <location>
        <begin position="116"/>
        <end position="136"/>
    </location>
</feature>
<dbReference type="InterPro" id="IPR020846">
    <property type="entry name" value="MFS_dom"/>
</dbReference>
<accession>A0A0N1P286</accession>
<evidence type="ECO:0000259" key="8">
    <source>
        <dbReference type="PROSITE" id="PS50850"/>
    </source>
</evidence>
<dbReference type="GO" id="GO:0016020">
    <property type="term" value="C:membrane"/>
    <property type="evidence" value="ECO:0007669"/>
    <property type="project" value="UniProtKB-SubCell"/>
</dbReference>
<dbReference type="PANTHER" id="PTHR48022">
    <property type="entry name" value="PLASTIDIC GLUCOSE TRANSPORTER 4"/>
    <property type="match status" value="1"/>
</dbReference>
<dbReference type="InterPro" id="IPR005829">
    <property type="entry name" value="Sugar_transporter_CS"/>
</dbReference>
<dbReference type="PANTHER" id="PTHR48022:SF11">
    <property type="entry name" value="MONOSACCHARIDE TRANSPORTER (HXT8), PUTATIVE (AFU_ORTHOLOGUE AFUA_2G08120)-RELATED"/>
    <property type="match status" value="1"/>
</dbReference>
<dbReference type="Proteomes" id="UP000038010">
    <property type="component" value="Unassembled WGS sequence"/>
</dbReference>
<dbReference type="InterPro" id="IPR036259">
    <property type="entry name" value="MFS_trans_sf"/>
</dbReference>
<protein>
    <submittedName>
        <fullName evidence="9">High-affinity glucose transporter</fullName>
    </submittedName>
</protein>
<dbReference type="Gene3D" id="1.20.1250.20">
    <property type="entry name" value="MFS general substrate transporter like domains"/>
    <property type="match status" value="1"/>
</dbReference>
<evidence type="ECO:0000256" key="3">
    <source>
        <dbReference type="ARBA" id="ARBA00022692"/>
    </source>
</evidence>
<dbReference type="Pfam" id="PF00083">
    <property type="entry name" value="Sugar_tr"/>
    <property type="match status" value="1"/>
</dbReference>
<feature type="transmembrane region" description="Helical" evidence="7">
    <location>
        <begin position="403"/>
        <end position="421"/>
    </location>
</feature>
<dbReference type="VEuPathDB" id="FungiDB:AB675_5295"/>
<dbReference type="PROSITE" id="PS50850">
    <property type="entry name" value="MFS"/>
    <property type="match status" value="1"/>
</dbReference>
<evidence type="ECO:0000256" key="7">
    <source>
        <dbReference type="SAM" id="Phobius"/>
    </source>
</evidence>
<comment type="subcellular location">
    <subcellularLocation>
        <location evidence="1">Membrane</location>
        <topology evidence="1">Multi-pass membrane protein</topology>
    </subcellularLocation>
</comment>
<keyword evidence="5 7" id="KW-0472">Membrane</keyword>
<dbReference type="PROSITE" id="PS00216">
    <property type="entry name" value="SUGAR_TRANSPORT_1"/>
    <property type="match status" value="1"/>
</dbReference>
<feature type="domain" description="Major facilitator superfamily (MFS) profile" evidence="8">
    <location>
        <begin position="1"/>
        <end position="425"/>
    </location>
</feature>